<organism evidence="2 3">
    <name type="scientific">Plakobranchus ocellatus</name>
    <dbReference type="NCBI Taxonomy" id="259542"/>
    <lineage>
        <taxon>Eukaryota</taxon>
        <taxon>Metazoa</taxon>
        <taxon>Spiralia</taxon>
        <taxon>Lophotrochozoa</taxon>
        <taxon>Mollusca</taxon>
        <taxon>Gastropoda</taxon>
        <taxon>Heterobranchia</taxon>
        <taxon>Euthyneura</taxon>
        <taxon>Panpulmonata</taxon>
        <taxon>Sacoglossa</taxon>
        <taxon>Placobranchoidea</taxon>
        <taxon>Plakobranchidae</taxon>
        <taxon>Plakobranchus</taxon>
    </lineage>
</organism>
<dbReference type="AlphaFoldDB" id="A0AAV3XUJ4"/>
<evidence type="ECO:0000313" key="2">
    <source>
        <dbReference type="EMBL" id="GFN74548.1"/>
    </source>
</evidence>
<comment type="caution">
    <text evidence="2">The sequence shown here is derived from an EMBL/GenBank/DDBJ whole genome shotgun (WGS) entry which is preliminary data.</text>
</comment>
<dbReference type="Proteomes" id="UP000735302">
    <property type="component" value="Unassembled WGS sequence"/>
</dbReference>
<proteinExistence type="predicted"/>
<gene>
    <name evidence="2" type="ORF">PoB_000105400</name>
</gene>
<evidence type="ECO:0000313" key="3">
    <source>
        <dbReference type="Proteomes" id="UP000735302"/>
    </source>
</evidence>
<name>A0AAV3XUJ4_9GAST</name>
<sequence length="91" mass="9830">MVLFMCIASPQQGGLRLSDPPSRLGAGGKARTRDRTVPADLRADSLATVPPTPQNVWTTSDIYSGSIKRNNADCSIDITSIIAVEKERMIE</sequence>
<keyword evidence="3" id="KW-1185">Reference proteome</keyword>
<protein>
    <submittedName>
        <fullName evidence="2">Uncharacterized protein</fullName>
    </submittedName>
</protein>
<dbReference type="EMBL" id="BLXT01000140">
    <property type="protein sequence ID" value="GFN74548.1"/>
    <property type="molecule type" value="Genomic_DNA"/>
</dbReference>
<evidence type="ECO:0000256" key="1">
    <source>
        <dbReference type="SAM" id="MobiDB-lite"/>
    </source>
</evidence>
<accession>A0AAV3XUJ4</accession>
<feature type="region of interest" description="Disordered" evidence="1">
    <location>
        <begin position="12"/>
        <end position="34"/>
    </location>
</feature>
<reference evidence="2 3" key="1">
    <citation type="journal article" date="2021" name="Elife">
        <title>Chloroplast acquisition without the gene transfer in kleptoplastic sea slugs, Plakobranchus ocellatus.</title>
        <authorList>
            <person name="Maeda T."/>
            <person name="Takahashi S."/>
            <person name="Yoshida T."/>
            <person name="Shimamura S."/>
            <person name="Takaki Y."/>
            <person name="Nagai Y."/>
            <person name="Toyoda A."/>
            <person name="Suzuki Y."/>
            <person name="Arimoto A."/>
            <person name="Ishii H."/>
            <person name="Satoh N."/>
            <person name="Nishiyama T."/>
            <person name="Hasebe M."/>
            <person name="Maruyama T."/>
            <person name="Minagawa J."/>
            <person name="Obokata J."/>
            <person name="Shigenobu S."/>
        </authorList>
    </citation>
    <scope>NUCLEOTIDE SEQUENCE [LARGE SCALE GENOMIC DNA]</scope>
</reference>